<organism evidence="1 2">
    <name type="scientific">Leptolyngbya subtilissima DQ-A4</name>
    <dbReference type="NCBI Taxonomy" id="2933933"/>
    <lineage>
        <taxon>Bacteria</taxon>
        <taxon>Bacillati</taxon>
        <taxon>Cyanobacteriota</taxon>
        <taxon>Cyanophyceae</taxon>
        <taxon>Leptolyngbyales</taxon>
        <taxon>Leptolyngbyaceae</taxon>
        <taxon>Leptolyngbya group</taxon>
        <taxon>Leptolyngbya</taxon>
    </lineage>
</organism>
<protein>
    <submittedName>
        <fullName evidence="1">Uncharacterized protein</fullName>
    </submittedName>
</protein>
<reference evidence="1 2" key="1">
    <citation type="submission" date="2022-04" db="EMBL/GenBank/DDBJ databases">
        <title>Positive selection, recombination, and allopatry shape intraspecific diversity of widespread and dominant cyanobacteria.</title>
        <authorList>
            <person name="Wei J."/>
            <person name="Shu W."/>
            <person name="Hu C."/>
        </authorList>
    </citation>
    <scope>NUCLEOTIDE SEQUENCE [LARGE SCALE GENOMIC DNA]</scope>
    <source>
        <strain evidence="1 2">DQ-A4</strain>
    </source>
</reference>
<name>A0ABV0K5R2_9CYAN</name>
<keyword evidence="2" id="KW-1185">Reference proteome</keyword>
<evidence type="ECO:0000313" key="1">
    <source>
        <dbReference type="EMBL" id="MEP0948090.1"/>
    </source>
</evidence>
<sequence>MDKLARPLRQTWLMLILVSGSLAIALPGHGGSVPTGLSSGVSVGGSNLLPIGASTLCIYQEVDQEADQEVEPVGCQEEQLESASANATVDPTTGDITLTTAAQQALNTSANQIAQGLRGTNPVLVVLLTTPGEISLTIPSPVGASGPSEAEDAAETVDDMAAAAAAAIANGESVSLTSSRGTLGIAAPTVSQASGSNTILVTSAVFTLQGGTPMVAPLRGTLAQIANTTGFLTAAFATGLTPSQVAPFTEMALAGADYRDLVALFNTVSGLIPPQPQPRSTALAVDPTLLEEAIQAYNRIVDNSTSEILAALSQNSDFVALGRSLQQLRAAIEVS</sequence>
<evidence type="ECO:0000313" key="2">
    <source>
        <dbReference type="Proteomes" id="UP001482513"/>
    </source>
</evidence>
<gene>
    <name evidence="1" type="ORF">NC992_14495</name>
</gene>
<dbReference type="EMBL" id="JAMPKX010000006">
    <property type="protein sequence ID" value="MEP0948090.1"/>
    <property type="molecule type" value="Genomic_DNA"/>
</dbReference>
<proteinExistence type="predicted"/>
<dbReference type="RefSeq" id="WP_190705431.1">
    <property type="nucleotide sequence ID" value="NZ_JAMPKX010000006.1"/>
</dbReference>
<dbReference type="Proteomes" id="UP001482513">
    <property type="component" value="Unassembled WGS sequence"/>
</dbReference>
<comment type="caution">
    <text evidence="1">The sequence shown here is derived from an EMBL/GenBank/DDBJ whole genome shotgun (WGS) entry which is preliminary data.</text>
</comment>
<accession>A0ABV0K5R2</accession>